<gene>
    <name evidence="1" type="ORF">SORBI_3008G137400</name>
</gene>
<accession>A0A1B6PDM7</accession>
<organism evidence="1 2">
    <name type="scientific">Sorghum bicolor</name>
    <name type="common">Sorghum</name>
    <name type="synonym">Sorghum vulgare</name>
    <dbReference type="NCBI Taxonomy" id="4558"/>
    <lineage>
        <taxon>Eukaryota</taxon>
        <taxon>Viridiplantae</taxon>
        <taxon>Streptophyta</taxon>
        <taxon>Embryophyta</taxon>
        <taxon>Tracheophyta</taxon>
        <taxon>Spermatophyta</taxon>
        <taxon>Magnoliopsida</taxon>
        <taxon>Liliopsida</taxon>
        <taxon>Poales</taxon>
        <taxon>Poaceae</taxon>
        <taxon>PACMAD clade</taxon>
        <taxon>Panicoideae</taxon>
        <taxon>Andropogonodae</taxon>
        <taxon>Andropogoneae</taxon>
        <taxon>Sorghinae</taxon>
        <taxon>Sorghum</taxon>
    </lineage>
</organism>
<protein>
    <submittedName>
        <fullName evidence="1">Uncharacterized protein</fullName>
    </submittedName>
</protein>
<proteinExistence type="predicted"/>
<reference evidence="1 2" key="1">
    <citation type="journal article" date="2009" name="Nature">
        <title>The Sorghum bicolor genome and the diversification of grasses.</title>
        <authorList>
            <person name="Paterson A.H."/>
            <person name="Bowers J.E."/>
            <person name="Bruggmann R."/>
            <person name="Dubchak I."/>
            <person name="Grimwood J."/>
            <person name="Gundlach H."/>
            <person name="Haberer G."/>
            <person name="Hellsten U."/>
            <person name="Mitros T."/>
            <person name="Poliakov A."/>
            <person name="Schmutz J."/>
            <person name="Spannagl M."/>
            <person name="Tang H."/>
            <person name="Wang X."/>
            <person name="Wicker T."/>
            <person name="Bharti A.K."/>
            <person name="Chapman J."/>
            <person name="Feltus F.A."/>
            <person name="Gowik U."/>
            <person name="Grigoriev I.V."/>
            <person name="Lyons E."/>
            <person name="Maher C.A."/>
            <person name="Martis M."/>
            <person name="Narechania A."/>
            <person name="Otillar R.P."/>
            <person name="Penning B.W."/>
            <person name="Salamov A.A."/>
            <person name="Wang Y."/>
            <person name="Zhang L."/>
            <person name="Carpita N.C."/>
            <person name="Freeling M."/>
            <person name="Gingle A.R."/>
            <person name="Hash C.T."/>
            <person name="Keller B."/>
            <person name="Klein P."/>
            <person name="Kresovich S."/>
            <person name="McCann M.C."/>
            <person name="Ming R."/>
            <person name="Peterson D.G."/>
            <person name="Mehboob-ur-Rahman"/>
            <person name="Ware D."/>
            <person name="Westhoff P."/>
            <person name="Mayer K.F."/>
            <person name="Messing J."/>
            <person name="Rokhsar D.S."/>
        </authorList>
    </citation>
    <scope>NUCLEOTIDE SEQUENCE [LARGE SCALE GENOMIC DNA]</scope>
    <source>
        <strain evidence="2">cv. BTx623</strain>
    </source>
</reference>
<keyword evidence="2" id="KW-1185">Reference proteome</keyword>
<evidence type="ECO:0000313" key="2">
    <source>
        <dbReference type="Proteomes" id="UP000000768"/>
    </source>
</evidence>
<dbReference type="AlphaFoldDB" id="A0A1B6PDM7"/>
<dbReference type="InParanoid" id="A0A1B6PDM7"/>
<sequence>MPEVRLRLTVPSIHRHGRFSPVQIPLLQGFSKVHLVLCGFPFGMCWYGDGVLICVRRFGGSGRVQSGQTR</sequence>
<dbReference type="Proteomes" id="UP000000768">
    <property type="component" value="Chromosome 8"/>
</dbReference>
<dbReference type="EMBL" id="CM000767">
    <property type="protein sequence ID" value="KXG23766.1"/>
    <property type="molecule type" value="Genomic_DNA"/>
</dbReference>
<reference evidence="2" key="2">
    <citation type="journal article" date="2018" name="Plant J.">
        <title>The Sorghum bicolor reference genome: improved assembly, gene annotations, a transcriptome atlas, and signatures of genome organization.</title>
        <authorList>
            <person name="McCormick R.F."/>
            <person name="Truong S.K."/>
            <person name="Sreedasyam A."/>
            <person name="Jenkins J."/>
            <person name="Shu S."/>
            <person name="Sims D."/>
            <person name="Kennedy M."/>
            <person name="Amirebrahimi M."/>
            <person name="Weers B.D."/>
            <person name="McKinley B."/>
            <person name="Mattison A."/>
            <person name="Morishige D.T."/>
            <person name="Grimwood J."/>
            <person name="Schmutz J."/>
            <person name="Mullet J.E."/>
        </authorList>
    </citation>
    <scope>NUCLEOTIDE SEQUENCE [LARGE SCALE GENOMIC DNA]</scope>
    <source>
        <strain evidence="2">cv. BTx623</strain>
    </source>
</reference>
<name>A0A1B6PDM7_SORBI</name>
<evidence type="ECO:0000313" key="1">
    <source>
        <dbReference type="EMBL" id="KXG23766.1"/>
    </source>
</evidence>
<dbReference type="Gramene" id="KXG23766">
    <property type="protein sequence ID" value="KXG23766"/>
    <property type="gene ID" value="SORBI_3008G137400"/>
</dbReference>